<feature type="region of interest" description="Disordered" evidence="2">
    <location>
        <begin position="181"/>
        <end position="215"/>
    </location>
</feature>
<evidence type="ECO:0000256" key="1">
    <source>
        <dbReference type="ARBA" id="ARBA00010652"/>
    </source>
</evidence>
<sequence length="538" mass="53455">MDNLDISVLVKKIGDHRFDGYTDNMLADEIDRFRSGPGISGISDAVDALEAVGEALAETDQALRTELGKLGVEWQSAAATQAGAAVARNADFSAQAGDRVSHSAKQIFAQGEAFNRTLHKLPDSAALRQSGGYGLLDSIGSLLGFETDNARKVAQAREARQQALEALNAYARDSGEYLAYTPSLDSPQAVRADTGPRLPGEIDAGGGPGDVTTTAGAVGQVHAPAPTPGPVASGVSGVSAATAPTPAYGIAAQAPPARSTGSGSPAPRPVAQSTTASSAATSPAPTPSATGYVGGTRQPQQHQSGSGTLPPSTSTPATPGGQTTGVPGSTGTVPPAAGVVGTKNPGTPATGGPGASVPPPAAAAGGVVGKPATPGAGGSDEQPLAKGKSFGSAPQPGTPAGTVSSGGFTGTPRGGASLNDLGAGAAALGAGGVAGALSGDNDRKGRGVGRSAPGATRSPHQLAIGDLPEEEERAQRNSERLSPRSEKQRGGYLEKAAPQDGEEDASHVRRYGVDDQDLFTDQRMVSPDVIGDDADGRR</sequence>
<reference evidence="4 5" key="1">
    <citation type="journal article" date="2015" name="Antonie Van Leeuwenhoek">
        <title>Prauserella endophytica sp. nov., an endophytic actinobacterium isolated from Tamarix taklamakanensis.</title>
        <authorList>
            <person name="Liu J.M."/>
            <person name="Habden X."/>
            <person name="Guo L."/>
            <person name="Tuo L."/>
            <person name="Jiang Z.K."/>
            <person name="Liu S.W."/>
            <person name="Liu X.F."/>
            <person name="Chen L."/>
            <person name="Li R.F."/>
            <person name="Zhang Y.Q."/>
            <person name="Sun C.H."/>
        </authorList>
    </citation>
    <scope>NUCLEOTIDE SEQUENCE [LARGE SCALE GENOMIC DNA]</scope>
    <source>
        <strain evidence="4 5">CGMCC 4.7182</strain>
    </source>
</reference>
<dbReference type="InterPro" id="IPR000030">
    <property type="entry name" value="PPE_dom"/>
</dbReference>
<dbReference type="InterPro" id="IPR038332">
    <property type="entry name" value="PPE_sf"/>
</dbReference>
<dbReference type="Pfam" id="PF00823">
    <property type="entry name" value="PPE"/>
    <property type="match status" value="1"/>
</dbReference>
<feature type="compositionally biased region" description="Low complexity" evidence="2">
    <location>
        <begin position="273"/>
        <end position="290"/>
    </location>
</feature>
<feature type="compositionally biased region" description="Low complexity" evidence="2">
    <location>
        <begin position="414"/>
        <end position="428"/>
    </location>
</feature>
<keyword evidence="5" id="KW-1185">Reference proteome</keyword>
<feature type="compositionally biased region" description="Low complexity" evidence="2">
    <location>
        <begin position="303"/>
        <end position="336"/>
    </location>
</feature>
<evidence type="ECO:0000313" key="4">
    <source>
        <dbReference type="EMBL" id="TKG73123.1"/>
    </source>
</evidence>
<feature type="region of interest" description="Disordered" evidence="2">
    <location>
        <begin position="251"/>
        <end position="538"/>
    </location>
</feature>
<comment type="caution">
    <text evidence="4">The sequence shown here is derived from an EMBL/GenBank/DDBJ whole genome shotgun (WGS) entry which is preliminary data.</text>
</comment>
<proteinExistence type="inferred from homology"/>
<evidence type="ECO:0000313" key="5">
    <source>
        <dbReference type="Proteomes" id="UP000309992"/>
    </source>
</evidence>
<feature type="domain" description="PPE" evidence="3">
    <location>
        <begin position="32"/>
        <end position="170"/>
    </location>
</feature>
<dbReference type="EMBL" id="SWMS01000001">
    <property type="protein sequence ID" value="TKG73123.1"/>
    <property type="molecule type" value="Genomic_DNA"/>
</dbReference>
<evidence type="ECO:0000259" key="3">
    <source>
        <dbReference type="Pfam" id="PF00823"/>
    </source>
</evidence>
<organism evidence="4 5">
    <name type="scientific">Prauserella endophytica</name>
    <dbReference type="NCBI Taxonomy" id="1592324"/>
    <lineage>
        <taxon>Bacteria</taxon>
        <taxon>Bacillati</taxon>
        <taxon>Actinomycetota</taxon>
        <taxon>Actinomycetes</taxon>
        <taxon>Pseudonocardiales</taxon>
        <taxon>Pseudonocardiaceae</taxon>
        <taxon>Prauserella</taxon>
        <taxon>Prauserella coralliicola group</taxon>
    </lineage>
</organism>
<dbReference type="Gene3D" id="1.20.1260.20">
    <property type="entry name" value="PPE superfamily"/>
    <property type="match status" value="1"/>
</dbReference>
<dbReference type="RefSeq" id="WP_137092752.1">
    <property type="nucleotide sequence ID" value="NZ_SWMS01000001.1"/>
</dbReference>
<evidence type="ECO:0000256" key="2">
    <source>
        <dbReference type="SAM" id="MobiDB-lite"/>
    </source>
</evidence>
<feature type="compositionally biased region" description="Basic and acidic residues" evidence="2">
    <location>
        <begin position="473"/>
        <end position="489"/>
    </location>
</feature>
<feature type="compositionally biased region" description="Basic and acidic residues" evidence="2">
    <location>
        <begin position="504"/>
        <end position="513"/>
    </location>
</feature>
<accession>A0ABY2SB40</accession>
<gene>
    <name evidence="4" type="ORF">FCN18_00530</name>
</gene>
<protein>
    <submittedName>
        <fullName evidence="4">PPE domain-containing protein</fullName>
    </submittedName>
</protein>
<name>A0ABY2SB40_9PSEU</name>
<feature type="compositionally biased region" description="Low complexity" evidence="2">
    <location>
        <begin position="362"/>
        <end position="374"/>
    </location>
</feature>
<dbReference type="SUPFAM" id="SSF140459">
    <property type="entry name" value="PE/PPE dimer-like"/>
    <property type="match status" value="1"/>
</dbReference>
<dbReference type="Proteomes" id="UP000309992">
    <property type="component" value="Unassembled WGS sequence"/>
</dbReference>
<comment type="similarity">
    <text evidence="1">Belongs to the mycobacterial PPE family.</text>
</comment>